<dbReference type="Pfam" id="PF13193">
    <property type="entry name" value="AMP-binding_C"/>
    <property type="match status" value="1"/>
</dbReference>
<accession>A0A1K1LJT4</accession>
<reference evidence="7" key="1">
    <citation type="submission" date="2016-10" db="EMBL/GenBank/DDBJ databases">
        <authorList>
            <person name="Wegmann U."/>
        </authorList>
    </citation>
    <scope>NUCLEOTIDE SEQUENCE [LARGE SCALE GENOMIC DNA]</scope>
</reference>
<dbReference type="InterPro" id="IPR050237">
    <property type="entry name" value="ATP-dep_AMP-bd_enzyme"/>
</dbReference>
<dbReference type="SUPFAM" id="SSF58113">
    <property type="entry name" value="Apolipoprotein A-I"/>
    <property type="match status" value="1"/>
</dbReference>
<dbReference type="InterPro" id="IPR020845">
    <property type="entry name" value="AMP-binding_CS"/>
</dbReference>
<dbReference type="Gene3D" id="1.20.5.1230">
    <property type="entry name" value="Apolipoprotein A-I"/>
    <property type="match status" value="1"/>
</dbReference>
<feature type="transmembrane region" description="Helical" evidence="3">
    <location>
        <begin position="282"/>
        <end position="304"/>
    </location>
</feature>
<organism evidence="6 7">
    <name type="scientific">Desulfovibrio piger</name>
    <dbReference type="NCBI Taxonomy" id="901"/>
    <lineage>
        <taxon>Bacteria</taxon>
        <taxon>Pseudomonadati</taxon>
        <taxon>Thermodesulfobacteriota</taxon>
        <taxon>Desulfovibrionia</taxon>
        <taxon>Desulfovibrionales</taxon>
        <taxon>Desulfovibrionaceae</taxon>
        <taxon>Desulfovibrio</taxon>
    </lineage>
</organism>
<dbReference type="Gene3D" id="3.30.300.30">
    <property type="match status" value="1"/>
</dbReference>
<dbReference type="EMBL" id="LT630450">
    <property type="protein sequence ID" value="SFV73742.1"/>
    <property type="molecule type" value="Genomic_DNA"/>
</dbReference>
<gene>
    <name evidence="6" type="ORF">DESPIGER_1913</name>
</gene>
<name>A0A1K1LJT4_9BACT</name>
<feature type="transmembrane region" description="Helical" evidence="3">
    <location>
        <begin position="117"/>
        <end position="136"/>
    </location>
</feature>
<keyword evidence="3" id="KW-0812">Transmembrane</keyword>
<keyword evidence="7" id="KW-1185">Reference proteome</keyword>
<dbReference type="InterPro" id="IPR042099">
    <property type="entry name" value="ANL_N_sf"/>
</dbReference>
<dbReference type="Gene3D" id="3.40.50.12780">
    <property type="entry name" value="N-terminal domain of ligase-like"/>
    <property type="match status" value="1"/>
</dbReference>
<evidence type="ECO:0000313" key="7">
    <source>
        <dbReference type="Proteomes" id="UP000186323"/>
    </source>
</evidence>
<dbReference type="PANTHER" id="PTHR43767:SF1">
    <property type="entry name" value="NONRIBOSOMAL PEPTIDE SYNTHASE PES1 (EUROFUNG)-RELATED"/>
    <property type="match status" value="1"/>
</dbReference>
<keyword evidence="6" id="KW-0436">Ligase</keyword>
<dbReference type="PANTHER" id="PTHR43767">
    <property type="entry name" value="LONG-CHAIN-FATTY-ACID--COA LIGASE"/>
    <property type="match status" value="1"/>
</dbReference>
<dbReference type="Pfam" id="PF00501">
    <property type="entry name" value="AMP-binding"/>
    <property type="match status" value="1"/>
</dbReference>
<dbReference type="InterPro" id="IPR045851">
    <property type="entry name" value="AMP-bd_C_sf"/>
</dbReference>
<feature type="transmembrane region" description="Helical" evidence="3">
    <location>
        <begin position="170"/>
        <end position="192"/>
    </location>
</feature>
<feature type="region of interest" description="Disordered" evidence="2">
    <location>
        <begin position="775"/>
        <end position="794"/>
    </location>
</feature>
<feature type="coiled-coil region" evidence="1">
    <location>
        <begin position="717"/>
        <end position="748"/>
    </location>
</feature>
<evidence type="ECO:0000256" key="1">
    <source>
        <dbReference type="SAM" id="Coils"/>
    </source>
</evidence>
<evidence type="ECO:0000313" key="6">
    <source>
        <dbReference type="EMBL" id="SFV73742.1"/>
    </source>
</evidence>
<evidence type="ECO:0000259" key="4">
    <source>
        <dbReference type="Pfam" id="PF00501"/>
    </source>
</evidence>
<feature type="domain" description="AMP-dependent synthetase/ligase" evidence="4">
    <location>
        <begin position="59"/>
        <end position="449"/>
    </location>
</feature>
<dbReference type="KEGG" id="dpg:DESPIGER_1913"/>
<feature type="domain" description="AMP-binding enzyme C-terminal" evidence="5">
    <location>
        <begin position="499"/>
        <end position="574"/>
    </location>
</feature>
<dbReference type="InterPro" id="IPR025110">
    <property type="entry name" value="AMP-bd_C"/>
</dbReference>
<dbReference type="OrthoDB" id="9801302at2"/>
<proteinExistence type="predicted"/>
<feature type="compositionally biased region" description="Basic and acidic residues" evidence="2">
    <location>
        <begin position="781"/>
        <end position="794"/>
    </location>
</feature>
<dbReference type="CDD" id="cd06503">
    <property type="entry name" value="ATP-synt_Fo_b"/>
    <property type="match status" value="1"/>
</dbReference>
<sequence>MHLEQRMTTPSQTETARPLDGATENILDDGQRPGWWRHFAGHEDTECVIRPMHLASLLDRAARTHGDRLAIRFQNFQMTYRRLHEAAERFAEALRLRGVKPGQRVAVMLPNIPQTVIAFWGIMKAGAVAVMTNPLYMEKELLHHFNDAGAEVLVTLDLLWAKLEPLRNRLPLRLVVVTGIADGLAFPLNWLYRLKARREGQVPQVPYGQDVLRWKDFIKVRGRFSVPTDEDPGDALALLQYTGGTSGQPKGAMLGHACLSAQMQQLLAILHMDWENCKPMSFLSIMPFFHVFGLVGNIILPTALAATTIPVPRYTPADLLRTIARFRPTFFVGAPSVYMSLMQQKDITKYDLTCIEICVSGSAPFPTEALRRWVSMTHASITEGFGLTEASPCVTANPLDGPQKEGSIGVAFPHTEIRIVDINDSSRVLGPHEEGEMLVRGPQVMQGYWNRPEETAATLADGWLHTGDIAYYDEEGYYYIVDRKKDLVIVGGYNVYPREVDEVLYEHPKVAEAVAVGVKHPTRGEVLKAYVVPRPGETLTTAELTAHCRTHLANYKVPKFFEFREELPKSLIGKVLRRILRDEEAVRVARGQGDEDRLLPTPDRPAAVPTRAQALGRQAGELLEDAREKMGSLRGQAGEMVEEARQKAGELRRQSGAVVGGARQKAGELLDEARGKAGEMMEEARQKAGELRRQSGEMVDKARDRAGELGQQAGELLEDAREKMGSLRGQAEEMVEEARQKAGELRRQSGAVVGGARQKAGELLHEACDKAGELGQQAGELLDKARGRGDDGKK</sequence>
<dbReference type="AlphaFoldDB" id="A0A1K1LJT4"/>
<dbReference type="GO" id="GO:0004467">
    <property type="term" value="F:long-chain fatty acid-CoA ligase activity"/>
    <property type="evidence" value="ECO:0007669"/>
    <property type="project" value="UniProtKB-EC"/>
</dbReference>
<dbReference type="CDD" id="cd05936">
    <property type="entry name" value="FC-FACS_FadD_like"/>
    <property type="match status" value="1"/>
</dbReference>
<evidence type="ECO:0000256" key="2">
    <source>
        <dbReference type="SAM" id="MobiDB-lite"/>
    </source>
</evidence>
<keyword evidence="3" id="KW-0472">Membrane</keyword>
<evidence type="ECO:0000259" key="5">
    <source>
        <dbReference type="Pfam" id="PF13193"/>
    </source>
</evidence>
<feature type="region of interest" description="Disordered" evidence="2">
    <location>
        <begin position="1"/>
        <end position="22"/>
    </location>
</feature>
<keyword evidence="1" id="KW-0175">Coiled coil</keyword>
<keyword evidence="3" id="KW-1133">Transmembrane helix</keyword>
<feature type="compositionally biased region" description="Polar residues" evidence="2">
    <location>
        <begin position="1"/>
        <end position="15"/>
    </location>
</feature>
<dbReference type="InterPro" id="IPR000873">
    <property type="entry name" value="AMP-dep_synth/lig_dom"/>
</dbReference>
<protein>
    <submittedName>
        <fullName evidence="6">Long-chain-fatty-acid--CoA ligase</fullName>
        <ecNumber evidence="6">6.2.1.3</ecNumber>
    </submittedName>
</protein>
<dbReference type="EC" id="6.2.1.3" evidence="6"/>
<evidence type="ECO:0000256" key="3">
    <source>
        <dbReference type="SAM" id="Phobius"/>
    </source>
</evidence>
<dbReference type="PROSITE" id="PS00455">
    <property type="entry name" value="AMP_BINDING"/>
    <property type="match status" value="1"/>
</dbReference>
<dbReference type="Proteomes" id="UP000186323">
    <property type="component" value="Chromosome I"/>
</dbReference>
<dbReference type="SUPFAM" id="SSF56801">
    <property type="entry name" value="Acetyl-CoA synthetase-like"/>
    <property type="match status" value="1"/>
</dbReference>